<sequence length="243" mass="26629">AEVKAKVPALDRLAASGQNSQHNEPNLHFPPFPRIGNGGQKVHSPVPLYPVTPHWKDTHYSFRGLGNQKGEYGLMKKSSAGDVNKGQQLQGLQGLPAELLDAILSQLDERRRLAVFRTSKLLATALLRMCPRIQLTYPTQHDVIGQNLRELAPFLTEALRNRQQPKLHLTLQPASSLLDAIEQMPLCGAVDSLAISWQNNLDLPWEPDFSAALASSFPSVKHRSLGKCHQPPPAVATAAAPET</sequence>
<organism evidence="2 3">
    <name type="scientific">Haematococcus lacustris</name>
    <name type="common">Green alga</name>
    <name type="synonym">Haematococcus pluvialis</name>
    <dbReference type="NCBI Taxonomy" id="44745"/>
    <lineage>
        <taxon>Eukaryota</taxon>
        <taxon>Viridiplantae</taxon>
        <taxon>Chlorophyta</taxon>
        <taxon>core chlorophytes</taxon>
        <taxon>Chlorophyceae</taxon>
        <taxon>CS clade</taxon>
        <taxon>Chlamydomonadales</taxon>
        <taxon>Haematococcaceae</taxon>
        <taxon>Haematococcus</taxon>
    </lineage>
</organism>
<reference evidence="2 3" key="1">
    <citation type="submission" date="2020-02" db="EMBL/GenBank/DDBJ databases">
        <title>Draft genome sequence of Haematococcus lacustris strain NIES-144.</title>
        <authorList>
            <person name="Morimoto D."/>
            <person name="Nakagawa S."/>
            <person name="Yoshida T."/>
            <person name="Sawayama S."/>
        </authorList>
    </citation>
    <scope>NUCLEOTIDE SEQUENCE [LARGE SCALE GENOMIC DNA]</scope>
    <source>
        <strain evidence="2 3">NIES-144</strain>
    </source>
</reference>
<evidence type="ECO:0000313" key="3">
    <source>
        <dbReference type="Proteomes" id="UP000485058"/>
    </source>
</evidence>
<feature type="region of interest" description="Disordered" evidence="1">
    <location>
        <begin position="224"/>
        <end position="243"/>
    </location>
</feature>
<proteinExistence type="predicted"/>
<gene>
    <name evidence="2" type="ORF">HaLaN_11617</name>
</gene>
<dbReference type="Proteomes" id="UP000485058">
    <property type="component" value="Unassembled WGS sequence"/>
</dbReference>
<feature type="non-terminal residue" evidence="2">
    <location>
        <position position="243"/>
    </location>
</feature>
<name>A0A699Z958_HAELA</name>
<evidence type="ECO:0000256" key="1">
    <source>
        <dbReference type="SAM" id="MobiDB-lite"/>
    </source>
</evidence>
<comment type="caution">
    <text evidence="2">The sequence shown here is derived from an EMBL/GenBank/DDBJ whole genome shotgun (WGS) entry which is preliminary data.</text>
</comment>
<evidence type="ECO:0000313" key="2">
    <source>
        <dbReference type="EMBL" id="GFH15394.1"/>
    </source>
</evidence>
<keyword evidence="3" id="KW-1185">Reference proteome</keyword>
<dbReference type="AlphaFoldDB" id="A0A699Z958"/>
<feature type="non-terminal residue" evidence="2">
    <location>
        <position position="1"/>
    </location>
</feature>
<evidence type="ECO:0008006" key="4">
    <source>
        <dbReference type="Google" id="ProtNLM"/>
    </source>
</evidence>
<feature type="region of interest" description="Disordered" evidence="1">
    <location>
        <begin position="15"/>
        <end position="43"/>
    </location>
</feature>
<protein>
    <recommendedName>
        <fullName evidence="4">F-box domain-containing protein</fullName>
    </recommendedName>
</protein>
<dbReference type="EMBL" id="BLLF01000845">
    <property type="protein sequence ID" value="GFH15394.1"/>
    <property type="molecule type" value="Genomic_DNA"/>
</dbReference>
<accession>A0A699Z958</accession>